<proteinExistence type="predicted"/>
<dbReference type="PANTHER" id="PTHR34512">
    <property type="entry name" value="CELL SURFACE PROTEIN"/>
    <property type="match status" value="1"/>
</dbReference>
<organism evidence="2">
    <name type="scientific">marine metagenome</name>
    <dbReference type="NCBI Taxonomy" id="408172"/>
    <lineage>
        <taxon>unclassified sequences</taxon>
        <taxon>metagenomes</taxon>
        <taxon>ecological metagenomes</taxon>
    </lineage>
</organism>
<feature type="domain" description="Pyrrolo-quinoline quinone repeat" evidence="1">
    <location>
        <begin position="84"/>
        <end position="331"/>
    </location>
</feature>
<accession>A0A382M773</accession>
<reference evidence="2" key="1">
    <citation type="submission" date="2018-05" db="EMBL/GenBank/DDBJ databases">
        <authorList>
            <person name="Lanie J.A."/>
            <person name="Ng W.-L."/>
            <person name="Kazmierczak K.M."/>
            <person name="Andrzejewski T.M."/>
            <person name="Davidsen T.M."/>
            <person name="Wayne K.J."/>
            <person name="Tettelin H."/>
            <person name="Glass J.I."/>
            <person name="Rusch D."/>
            <person name="Podicherti R."/>
            <person name="Tsui H.-C.T."/>
            <person name="Winkler M.E."/>
        </authorList>
    </citation>
    <scope>NUCLEOTIDE SEQUENCE</scope>
</reference>
<feature type="non-terminal residue" evidence="2">
    <location>
        <position position="388"/>
    </location>
</feature>
<dbReference type="Gene3D" id="2.130.10.10">
    <property type="entry name" value="YVTN repeat-like/Quinoprotein amine dehydrogenase"/>
    <property type="match status" value="1"/>
</dbReference>
<dbReference type="Pfam" id="PF13360">
    <property type="entry name" value="PQQ_2"/>
    <property type="match status" value="1"/>
</dbReference>
<evidence type="ECO:0000313" key="2">
    <source>
        <dbReference type="EMBL" id="SVC43071.1"/>
    </source>
</evidence>
<dbReference type="AlphaFoldDB" id="A0A382M773"/>
<dbReference type="InterPro" id="IPR011047">
    <property type="entry name" value="Quinoprotein_ADH-like_sf"/>
</dbReference>
<evidence type="ECO:0000259" key="1">
    <source>
        <dbReference type="Pfam" id="PF13360"/>
    </source>
</evidence>
<sequence>MRQAFAVLLLVFVANLWAEDWPRWRGLRGDGTWQVPKLSDKWPEDGLKRLWKRTVSSGFSGVSVADGRVFLMDRPDKEKHGETERVVCFSADSGETLWTYSYEAEYGDLDHGKGPRASVTVRAGKVYGIGAMGHVFCLSCKTGKQLWFKDLVKEEKARLPTWGFSAAPEPYGELMLYHVGARPTGSVLALDAISGEIRWRTGKEPAGYGPPVPITRGGRQELVCWGPNHIVGLPIGGGDELWKIPYKITYGVAIATPIYRDGIVLVCGYWHGSKAIKLGEKPGDAKLLWEEEETLCGLMSQPLYKDGLCYLLDRRHGLTCFELKTGKILWRDEHKLTPKDRNPQASLVWVGDTNQALALNANGELILCELTPKGYRELAREQVVGKTW</sequence>
<dbReference type="InterPro" id="IPR015943">
    <property type="entry name" value="WD40/YVTN_repeat-like_dom_sf"/>
</dbReference>
<protein>
    <recommendedName>
        <fullName evidence="1">Pyrrolo-quinoline quinone repeat domain-containing protein</fullName>
    </recommendedName>
</protein>
<name>A0A382M773_9ZZZZ</name>
<dbReference type="EMBL" id="UINC01090806">
    <property type="protein sequence ID" value="SVC43071.1"/>
    <property type="molecule type" value="Genomic_DNA"/>
</dbReference>
<dbReference type="SUPFAM" id="SSF50998">
    <property type="entry name" value="Quinoprotein alcohol dehydrogenase-like"/>
    <property type="match status" value="1"/>
</dbReference>
<gene>
    <name evidence="2" type="ORF">METZ01_LOCUS295925</name>
</gene>
<dbReference type="InterPro" id="IPR002372">
    <property type="entry name" value="PQQ_rpt_dom"/>
</dbReference>
<dbReference type="PANTHER" id="PTHR34512:SF30">
    <property type="entry name" value="OUTER MEMBRANE PROTEIN ASSEMBLY FACTOR BAMB"/>
    <property type="match status" value="1"/>
</dbReference>